<name>A0A2K9AGK2_9GAMM</name>
<keyword evidence="3 5" id="KW-1133">Transmembrane helix</keyword>
<keyword evidence="7" id="KW-1185">Reference proteome</keyword>
<dbReference type="EMBL" id="CP025120">
    <property type="protein sequence ID" value="AUD79526.1"/>
    <property type="molecule type" value="Genomic_DNA"/>
</dbReference>
<comment type="subunit">
    <text evidence="5">Homoheptamer.</text>
</comment>
<keyword evidence="5" id="KW-0813">Transport</keyword>
<keyword evidence="5" id="KW-0407">Ion channel</keyword>
<dbReference type="RefSeq" id="WP_106647335.1">
    <property type="nucleotide sequence ID" value="NZ_BMGO01000001.1"/>
</dbReference>
<dbReference type="Pfam" id="PF00924">
    <property type="entry name" value="MS_channel_2nd"/>
    <property type="match status" value="1"/>
</dbReference>
<evidence type="ECO:0000256" key="1">
    <source>
        <dbReference type="ARBA" id="ARBA00004370"/>
    </source>
</evidence>
<keyword evidence="5" id="KW-0997">Cell inner membrane</keyword>
<protein>
    <recommendedName>
        <fullName evidence="5">Small-conductance mechanosensitive channel</fullName>
    </recommendedName>
</protein>
<dbReference type="GO" id="GO:0005886">
    <property type="term" value="C:plasma membrane"/>
    <property type="evidence" value="ECO:0007669"/>
    <property type="project" value="UniProtKB-SubCell"/>
</dbReference>
<evidence type="ECO:0000313" key="6">
    <source>
        <dbReference type="EMBL" id="AUD79526.1"/>
    </source>
</evidence>
<accession>A0A2K9AGK2</accession>
<evidence type="ECO:0000256" key="3">
    <source>
        <dbReference type="ARBA" id="ARBA00022989"/>
    </source>
</evidence>
<dbReference type="InterPro" id="IPR023408">
    <property type="entry name" value="MscS_beta-dom_sf"/>
</dbReference>
<evidence type="ECO:0000256" key="4">
    <source>
        <dbReference type="ARBA" id="ARBA00023136"/>
    </source>
</evidence>
<organism evidence="6 7">
    <name type="scientific">Kangiella profundi</name>
    <dbReference type="NCBI Taxonomy" id="1561924"/>
    <lineage>
        <taxon>Bacteria</taxon>
        <taxon>Pseudomonadati</taxon>
        <taxon>Pseudomonadota</taxon>
        <taxon>Gammaproteobacteria</taxon>
        <taxon>Kangiellales</taxon>
        <taxon>Kangiellaceae</taxon>
        <taxon>Kangiella</taxon>
    </lineage>
</organism>
<dbReference type="GO" id="GO:0008381">
    <property type="term" value="F:mechanosensitive monoatomic ion channel activity"/>
    <property type="evidence" value="ECO:0007669"/>
    <property type="project" value="InterPro"/>
</dbReference>
<reference evidence="6 7" key="1">
    <citation type="submission" date="2017-12" db="EMBL/GenBank/DDBJ databases">
        <title>Kangiella profundi FT102 completed genome.</title>
        <authorList>
            <person name="Xu J."/>
            <person name="Wang J."/>
            <person name="Lu Y."/>
        </authorList>
    </citation>
    <scope>NUCLEOTIDE SEQUENCE [LARGE SCALE GENOMIC DNA]</scope>
    <source>
        <strain evidence="6 7">FT102</strain>
    </source>
</reference>
<dbReference type="Gene3D" id="2.30.30.60">
    <property type="match status" value="1"/>
</dbReference>
<dbReference type="InterPro" id="IPR010920">
    <property type="entry name" value="LSM_dom_sf"/>
</dbReference>
<comment type="similarity">
    <text evidence="5">Belongs to the MscS (TC 1.A.23) family.</text>
</comment>
<dbReference type="SUPFAM" id="SSF50182">
    <property type="entry name" value="Sm-like ribonucleoproteins"/>
    <property type="match status" value="1"/>
</dbReference>
<feature type="transmembrane region" description="Helical" evidence="5">
    <location>
        <begin position="80"/>
        <end position="105"/>
    </location>
</feature>
<dbReference type="KEGG" id="kpd:CW740_09860"/>
<keyword evidence="5" id="KW-1003">Cell membrane</keyword>
<evidence type="ECO:0000256" key="2">
    <source>
        <dbReference type="ARBA" id="ARBA00022692"/>
    </source>
</evidence>
<dbReference type="InterPro" id="IPR006685">
    <property type="entry name" value="MscS_channel_2nd"/>
</dbReference>
<proteinExistence type="inferred from homology"/>
<evidence type="ECO:0000313" key="7">
    <source>
        <dbReference type="Proteomes" id="UP000232693"/>
    </source>
</evidence>
<comment type="subcellular location">
    <subcellularLocation>
        <location evidence="5">Cell inner membrane</location>
        <topology evidence="5">Multi-pass membrane protein</topology>
    </subcellularLocation>
    <subcellularLocation>
        <location evidence="1">Membrane</location>
    </subcellularLocation>
</comment>
<keyword evidence="5" id="KW-0406">Ion transport</keyword>
<dbReference type="PANTHER" id="PTHR30221">
    <property type="entry name" value="SMALL-CONDUCTANCE MECHANOSENSITIVE CHANNEL"/>
    <property type="match status" value="1"/>
</dbReference>
<dbReference type="AlphaFoldDB" id="A0A2K9AGK2"/>
<dbReference type="PANTHER" id="PTHR30221:SF18">
    <property type="entry name" value="SLL0590 PROTEIN"/>
    <property type="match status" value="1"/>
</dbReference>
<dbReference type="Proteomes" id="UP000232693">
    <property type="component" value="Chromosome"/>
</dbReference>
<sequence>MSDFLGFDWTSLFWPIAVLVIGFFAYQLLQKFFSLSKNKNTNVVLQRQLTNIVFMLLLIIIFVLVLPIKDSLKNQIIGLIGIVLSASIALSSATFLGNIMAGIWLRSVRNFRLGDFIEVKGMFGRVSGRGLLHTELQDRERDLITLPNLFLATNPVTVMHSDGTIISTEVSLGYDMDHKVIEPLLLLAAEQAELEKPFVYIEKLLDHAVVYKVHGLATDINTLLSSRSKLNACVLDNLHQADVEIVSPSFRNQRMVDEINFIPKAKKSKSDKIKNAQNGEPESVIFDKANKAELVDQTRQQIEKLEDSVDEMSRQIKDSENSEQKDKLKSKQQKTKEKIERLKEQLVIEETELNKEGKGED</sequence>
<comment type="caution">
    <text evidence="5">Lacks conserved residue(s) required for the propagation of feature annotation.</text>
</comment>
<keyword evidence="4 5" id="KW-0472">Membrane</keyword>
<keyword evidence="2 5" id="KW-0812">Transmembrane</keyword>
<dbReference type="OrthoDB" id="9780668at2"/>
<feature type="transmembrane region" description="Helical" evidence="5">
    <location>
        <begin position="12"/>
        <end position="29"/>
    </location>
</feature>
<gene>
    <name evidence="6" type="ORF">CW740_09860</name>
</gene>
<evidence type="ECO:0000256" key="5">
    <source>
        <dbReference type="RuleBase" id="RU369025"/>
    </source>
</evidence>
<feature type="transmembrane region" description="Helical" evidence="5">
    <location>
        <begin position="49"/>
        <end position="68"/>
    </location>
</feature>
<comment type="function">
    <text evidence="5">Mechanosensitive channel that participates in the regulation of osmotic pressure changes within the cell, opening in response to stretch forces in the membrane lipid bilayer, without the need for other proteins. Contributes to normal resistance to hypoosmotic shock. Forms an ion channel of 1.0 nanosiemens conductance with a slight preference for anions.</text>
</comment>
<dbReference type="InterPro" id="IPR045275">
    <property type="entry name" value="MscS_archaea/bacteria_type"/>
</dbReference>